<evidence type="ECO:0008006" key="5">
    <source>
        <dbReference type="Google" id="ProtNLM"/>
    </source>
</evidence>
<accession>A0A1B9G8T4</accession>
<protein>
    <recommendedName>
        <fullName evidence="5">C2H2-type domain-containing protein</fullName>
    </recommendedName>
</protein>
<reference evidence="2" key="3">
    <citation type="submission" date="2014-01" db="EMBL/GenBank/DDBJ databases">
        <title>Evolution of pathogenesis and genome organization in the Tremellales.</title>
        <authorList>
            <person name="Cuomo C."/>
            <person name="Litvintseva A."/>
            <person name="Heitman J."/>
            <person name="Chen Y."/>
            <person name="Sun S."/>
            <person name="Springer D."/>
            <person name="Dromer F."/>
            <person name="Young S."/>
            <person name="Zeng Q."/>
            <person name="Chapman S."/>
            <person name="Gujja S."/>
            <person name="Saif S."/>
            <person name="Birren B."/>
        </authorList>
    </citation>
    <scope>NUCLEOTIDE SEQUENCE</scope>
    <source>
        <strain evidence="2">CBS 10118</strain>
    </source>
</reference>
<feature type="compositionally biased region" description="Low complexity" evidence="1">
    <location>
        <begin position="13"/>
        <end position="25"/>
    </location>
</feature>
<reference evidence="3" key="2">
    <citation type="submission" date="2013-07" db="EMBL/GenBank/DDBJ databases">
        <authorList>
            <consortium name="The Broad Institute Genome Sequencing Platform"/>
            <person name="Cuomo C."/>
            <person name="Litvintseva A."/>
            <person name="Chen Y."/>
            <person name="Heitman J."/>
            <person name="Sun S."/>
            <person name="Springer D."/>
            <person name="Dromer F."/>
            <person name="Young S.K."/>
            <person name="Zeng Q."/>
            <person name="Gargeya S."/>
            <person name="Fitzgerald M."/>
            <person name="Abouelleil A."/>
            <person name="Alvarado L."/>
            <person name="Berlin A.M."/>
            <person name="Chapman S.B."/>
            <person name="Dewar J."/>
            <person name="Goldberg J."/>
            <person name="Griggs A."/>
            <person name="Gujja S."/>
            <person name="Hansen M."/>
            <person name="Howarth C."/>
            <person name="Imamovic A."/>
            <person name="Larimer J."/>
            <person name="McCowan C."/>
            <person name="Murphy C."/>
            <person name="Pearson M."/>
            <person name="Priest M."/>
            <person name="Roberts A."/>
            <person name="Saif S."/>
            <person name="Shea T."/>
            <person name="Sykes S."/>
            <person name="Wortman J."/>
            <person name="Nusbaum C."/>
            <person name="Birren B."/>
        </authorList>
    </citation>
    <scope>NUCLEOTIDE SEQUENCE</scope>
    <source>
        <strain evidence="3">CBS 10118</strain>
    </source>
</reference>
<dbReference type="PANTHER" id="PTHR21354:SF0">
    <property type="entry name" value="ZINC FINGER PROTEIN 511"/>
    <property type="match status" value="1"/>
</dbReference>
<keyword evidence="4" id="KW-1185">Reference proteome</keyword>
<evidence type="ECO:0000256" key="1">
    <source>
        <dbReference type="SAM" id="MobiDB-lite"/>
    </source>
</evidence>
<sequence length="307" mass="34145">MDTSTARLKRARSLSSSSSSSTTSSIGEQSYATPSPPPPKYHKGPSSGTSSSSKPFLCVLPPTCSQPGTLTSYSTQEELDRHQGTFHNWICHVPIRDREITSPERNGSGGIELPEGFIGGRMSKGKRMKECLKVFPDKRLLELHHIEVHDPISRQKKENGKKIFECFLDSAHCGKKFINPKKRRRHMIDKHKYPPDYFFSITNHGINAIVQEDGLAMSLIRPRRDPPSASTHVPSAIYIHEASDRTDQSTSINHDTPPNDNGVAKKIPEIDMDDLTSKMESSLTFVPRGVRKAAKVKEKVVDVETGT</sequence>
<organism evidence="2">
    <name type="scientific">Kwoniella bestiolae CBS 10118</name>
    <dbReference type="NCBI Taxonomy" id="1296100"/>
    <lineage>
        <taxon>Eukaryota</taxon>
        <taxon>Fungi</taxon>
        <taxon>Dikarya</taxon>
        <taxon>Basidiomycota</taxon>
        <taxon>Agaricomycotina</taxon>
        <taxon>Tremellomycetes</taxon>
        <taxon>Tremellales</taxon>
        <taxon>Cryptococcaceae</taxon>
        <taxon>Kwoniella</taxon>
    </lineage>
</organism>
<proteinExistence type="predicted"/>
<dbReference type="EMBL" id="KI894019">
    <property type="protein sequence ID" value="OCF27445.1"/>
    <property type="molecule type" value="Genomic_DNA"/>
</dbReference>
<reference evidence="3" key="4">
    <citation type="submission" date="2024-02" db="EMBL/GenBank/DDBJ databases">
        <title>Comparative genomics of Cryptococcus and Kwoniella reveals pathogenesis evolution and contrasting modes of karyotype evolution via chromosome fusion or intercentromeric recombination.</title>
        <authorList>
            <person name="Coelho M.A."/>
            <person name="David-Palma M."/>
            <person name="Shea T."/>
            <person name="Bowers K."/>
            <person name="McGinley-Smith S."/>
            <person name="Mohammad A.W."/>
            <person name="Gnirke A."/>
            <person name="Yurkov A.M."/>
            <person name="Nowrousian M."/>
            <person name="Sun S."/>
            <person name="Cuomo C.A."/>
            <person name="Heitman J."/>
        </authorList>
    </citation>
    <scope>NUCLEOTIDE SEQUENCE</scope>
    <source>
        <strain evidence="3">CBS 10118</strain>
    </source>
</reference>
<feature type="compositionally biased region" description="Low complexity" evidence="1">
    <location>
        <begin position="44"/>
        <end position="53"/>
    </location>
</feature>
<evidence type="ECO:0000313" key="2">
    <source>
        <dbReference type="EMBL" id="OCF27445.1"/>
    </source>
</evidence>
<dbReference type="EMBL" id="CP144542">
    <property type="protein sequence ID" value="WVW81591.1"/>
    <property type="molecule type" value="Genomic_DNA"/>
</dbReference>
<dbReference type="PANTHER" id="PTHR21354">
    <property type="entry name" value="ZINC FINGER PROTEIN 511"/>
    <property type="match status" value="1"/>
</dbReference>
<dbReference type="AlphaFoldDB" id="A0A1B9G8T4"/>
<evidence type="ECO:0000313" key="4">
    <source>
        <dbReference type="Proteomes" id="UP000092730"/>
    </source>
</evidence>
<gene>
    <name evidence="2" type="ORF">I302_02287</name>
    <name evidence="3" type="ORF">I302_103586</name>
</gene>
<dbReference type="OrthoDB" id="18440at2759"/>
<evidence type="ECO:0000313" key="3">
    <source>
        <dbReference type="EMBL" id="WVW81591.1"/>
    </source>
</evidence>
<feature type="region of interest" description="Disordered" evidence="1">
    <location>
        <begin position="1"/>
        <end position="53"/>
    </location>
</feature>
<name>A0A1B9G8T4_9TREE</name>
<dbReference type="InterPro" id="IPR039258">
    <property type="entry name" value="ZNF511"/>
</dbReference>
<dbReference type="Proteomes" id="UP000092730">
    <property type="component" value="Chromosome 2"/>
</dbReference>
<feature type="region of interest" description="Disordered" evidence="1">
    <location>
        <begin position="242"/>
        <end position="265"/>
    </location>
</feature>
<feature type="compositionally biased region" description="Polar residues" evidence="1">
    <location>
        <begin position="248"/>
        <end position="259"/>
    </location>
</feature>
<dbReference type="RefSeq" id="XP_019048515.1">
    <property type="nucleotide sequence ID" value="XM_019188953.1"/>
</dbReference>
<dbReference type="GeneID" id="30206686"/>
<reference evidence="2" key="1">
    <citation type="submission" date="2013-07" db="EMBL/GenBank/DDBJ databases">
        <title>The Genome Sequence of Cryptococcus bestiolae CBS10118.</title>
        <authorList>
            <consortium name="The Broad Institute Genome Sequencing Platform"/>
            <person name="Cuomo C."/>
            <person name="Litvintseva A."/>
            <person name="Chen Y."/>
            <person name="Heitman J."/>
            <person name="Sun S."/>
            <person name="Springer D."/>
            <person name="Dromer F."/>
            <person name="Young S.K."/>
            <person name="Zeng Q."/>
            <person name="Gargeya S."/>
            <person name="Fitzgerald M."/>
            <person name="Abouelleil A."/>
            <person name="Alvarado L."/>
            <person name="Berlin A.M."/>
            <person name="Chapman S.B."/>
            <person name="Dewar J."/>
            <person name="Goldberg J."/>
            <person name="Griggs A."/>
            <person name="Gujja S."/>
            <person name="Hansen M."/>
            <person name="Howarth C."/>
            <person name="Imamovic A."/>
            <person name="Larimer J."/>
            <person name="McCowan C."/>
            <person name="Murphy C."/>
            <person name="Pearson M."/>
            <person name="Priest M."/>
            <person name="Roberts A."/>
            <person name="Saif S."/>
            <person name="Shea T."/>
            <person name="Sykes S."/>
            <person name="Wortman J."/>
            <person name="Nusbaum C."/>
            <person name="Birren B."/>
        </authorList>
    </citation>
    <scope>NUCLEOTIDE SEQUENCE [LARGE SCALE GENOMIC DNA]</scope>
    <source>
        <strain evidence="2">CBS 10118</strain>
    </source>
</reference>
<dbReference type="KEGG" id="kbi:30206686"/>
<dbReference type="VEuPathDB" id="FungiDB:I302_02287"/>